<organism evidence="5 6">
    <name type="scientific">Fructilactobacillus myrtifloralis</name>
    <dbReference type="NCBI Taxonomy" id="2940301"/>
    <lineage>
        <taxon>Bacteria</taxon>
        <taxon>Bacillati</taxon>
        <taxon>Bacillota</taxon>
        <taxon>Bacilli</taxon>
        <taxon>Lactobacillales</taxon>
        <taxon>Lactobacillaceae</taxon>
        <taxon>Fructilactobacillus</taxon>
    </lineage>
</organism>
<keyword evidence="1" id="KW-0812">Transmembrane</keyword>
<evidence type="ECO:0000313" key="6">
    <source>
        <dbReference type="Proteomes" id="UP001056707"/>
    </source>
</evidence>
<protein>
    <submittedName>
        <fullName evidence="5">DUF916 and DUF3324 domain-containing protein</fullName>
    </submittedName>
</protein>
<dbReference type="Proteomes" id="UP001056707">
    <property type="component" value="Chromosome"/>
</dbReference>
<feature type="signal peptide" evidence="2">
    <location>
        <begin position="1"/>
        <end position="30"/>
    </location>
</feature>
<keyword evidence="2" id="KW-0732">Signal</keyword>
<dbReference type="RefSeq" id="WP_252749612.1">
    <property type="nucleotide sequence ID" value="NZ_CP097116.1"/>
</dbReference>
<accession>A0ABY5BMH9</accession>
<evidence type="ECO:0000259" key="4">
    <source>
        <dbReference type="Pfam" id="PF11797"/>
    </source>
</evidence>
<gene>
    <name evidence="5" type="ORF">M3M35_05215</name>
</gene>
<name>A0ABY5BMH9_9LACO</name>
<feature type="chain" id="PRO_5046525625" evidence="2">
    <location>
        <begin position="31"/>
        <end position="346"/>
    </location>
</feature>
<feature type="domain" description="WxL Interacting Protein host binding" evidence="4">
    <location>
        <begin position="165"/>
        <end position="302"/>
    </location>
</feature>
<dbReference type="Gene3D" id="2.60.40.10">
    <property type="entry name" value="Immunoglobulins"/>
    <property type="match status" value="1"/>
</dbReference>
<keyword evidence="1" id="KW-1133">Transmembrane helix</keyword>
<reference evidence="5" key="1">
    <citation type="submission" date="2022-05" db="EMBL/GenBank/DDBJ databases">
        <authorList>
            <person name="Oliphant S.A."/>
            <person name="Watson-Haigh N.S."/>
            <person name="Sumby K.M."/>
            <person name="Gardner J.M."/>
            <person name="Jiranek V."/>
        </authorList>
    </citation>
    <scope>NUCLEOTIDE SEQUENCE</scope>
    <source>
        <strain evidence="5">KI16_H9</strain>
    </source>
</reference>
<keyword evidence="1" id="KW-0472">Membrane</keyword>
<evidence type="ECO:0000313" key="5">
    <source>
        <dbReference type="EMBL" id="USS84709.1"/>
    </source>
</evidence>
<sequence length="346" mass="39191">MILKNHKLRLLIGFAFFSFLFALFVPTVHATPGPGVAVKPNYPSTQIQNSGSFFFKTKPGEPQTITVDLANLANYSQTLDIEPTTAYTSKDGAITYKPGKMPSDRTLKYKMRNLVKEKKQTVTLGANQTKKVSFTVNPPKKDYKGIILGALYIKTESKNDNVNANNVNLNNKVALVMPLMIKSQDKKVNPKLTVPKIAPNKSGAQTIIDTTLANERPTTIKGMEVKDRIYRKGNPKKTLAKNHQYQLSMAPNSNFKMQNDFGKNALLPGTYHLSLQAHDMNGNHWKIEKDFNVSIKDSVIYNNNNWWWIALLVALFLIILLLLYLIYRQKRKQKKLLNDRTKYVGD</sequence>
<proteinExistence type="predicted"/>
<dbReference type="InterPro" id="IPR013783">
    <property type="entry name" value="Ig-like_fold"/>
</dbReference>
<dbReference type="InterPro" id="IPR010317">
    <property type="entry name" value="WxLIP_PGBD"/>
</dbReference>
<evidence type="ECO:0000256" key="1">
    <source>
        <dbReference type="SAM" id="Phobius"/>
    </source>
</evidence>
<evidence type="ECO:0000259" key="3">
    <source>
        <dbReference type="Pfam" id="PF06030"/>
    </source>
</evidence>
<dbReference type="Pfam" id="PF11797">
    <property type="entry name" value="WxLIP_HBD"/>
    <property type="match status" value="1"/>
</dbReference>
<keyword evidence="6" id="KW-1185">Reference proteome</keyword>
<feature type="transmembrane region" description="Helical" evidence="1">
    <location>
        <begin position="306"/>
        <end position="327"/>
    </location>
</feature>
<dbReference type="InterPro" id="IPR021759">
    <property type="entry name" value="WxLIP_HBD"/>
</dbReference>
<dbReference type="Pfam" id="PF06030">
    <property type="entry name" value="WxLIP_PGBD"/>
    <property type="match status" value="1"/>
</dbReference>
<feature type="domain" description="WxL Interacting Protein peptidoglycan binding" evidence="3">
    <location>
        <begin position="38"/>
        <end position="154"/>
    </location>
</feature>
<evidence type="ECO:0000256" key="2">
    <source>
        <dbReference type="SAM" id="SignalP"/>
    </source>
</evidence>
<dbReference type="EMBL" id="CP097116">
    <property type="protein sequence ID" value="USS84709.1"/>
    <property type="molecule type" value="Genomic_DNA"/>
</dbReference>